<protein>
    <submittedName>
        <fullName evidence="1">DUF1203 domain-containing protein</fullName>
    </submittedName>
</protein>
<proteinExistence type="predicted"/>
<evidence type="ECO:0000313" key="1">
    <source>
        <dbReference type="EMBL" id="MDX8524742.1"/>
    </source>
</evidence>
<organism evidence="1 2">
    <name type="scientific">Mesorhizobium montanum</name>
    <dbReference type="NCBI Taxonomy" id="3072323"/>
    <lineage>
        <taxon>Bacteria</taxon>
        <taxon>Pseudomonadati</taxon>
        <taxon>Pseudomonadota</taxon>
        <taxon>Alphaproteobacteria</taxon>
        <taxon>Hyphomicrobiales</taxon>
        <taxon>Phyllobacteriaceae</taxon>
        <taxon>Mesorhizobium</taxon>
    </lineage>
</organism>
<reference evidence="1 2" key="1">
    <citation type="submission" date="2023-08" db="EMBL/GenBank/DDBJ databases">
        <title>Implementing the SeqCode for naming new Mesorhizobium species isolated from Vachellia karroo root nodules.</title>
        <authorList>
            <person name="Van Lill M."/>
        </authorList>
    </citation>
    <scope>NUCLEOTIDE SEQUENCE [LARGE SCALE GENOMIC DNA]</scope>
    <source>
        <strain evidence="1 2">MSK 1335</strain>
    </source>
</reference>
<comment type="caution">
    <text evidence="1">The sequence shown here is derived from an EMBL/GenBank/DDBJ whole genome shotgun (WGS) entry which is preliminary data.</text>
</comment>
<gene>
    <name evidence="1" type="ORF">RFM68_09495</name>
</gene>
<dbReference type="Proteomes" id="UP001276840">
    <property type="component" value="Unassembled WGS sequence"/>
</dbReference>
<keyword evidence="2" id="KW-1185">Reference proteome</keyword>
<dbReference type="InterPro" id="IPR009593">
    <property type="entry name" value="DUF1203"/>
</dbReference>
<name>A0ABU4ZJC0_9HYPH</name>
<evidence type="ECO:0000313" key="2">
    <source>
        <dbReference type="Proteomes" id="UP001276840"/>
    </source>
</evidence>
<dbReference type="RefSeq" id="WP_320232484.1">
    <property type="nucleotide sequence ID" value="NZ_JAVIJF010000006.1"/>
</dbReference>
<sequence>MSIQFKALPTEAVRALQRGGPDAYGHAPEHRISDGDGVPCRHCMKNVAAGEGYLIVAYRPFPQLQPYAETGPIFLHAEECERASEADALPEMLESSDYIVRGYGKDDRIVYGSGAVTPTGDIATHAQTLFGRDDIAYIHVRSARNNCYQCRIERA</sequence>
<accession>A0ABU4ZJC0</accession>
<dbReference type="Pfam" id="PF06718">
    <property type="entry name" value="DUF1203"/>
    <property type="match status" value="1"/>
</dbReference>
<dbReference type="PIRSF" id="PIRSF034110">
    <property type="entry name" value="DUF1203"/>
    <property type="match status" value="1"/>
</dbReference>
<dbReference type="EMBL" id="JAVIJF010000006">
    <property type="protein sequence ID" value="MDX8524742.1"/>
    <property type="molecule type" value="Genomic_DNA"/>
</dbReference>